<dbReference type="EMBL" id="KQ965788">
    <property type="protein sequence ID" value="KXS12446.1"/>
    <property type="molecule type" value="Genomic_DNA"/>
</dbReference>
<gene>
    <name evidence="2" type="ORF">M427DRAFT_59587</name>
</gene>
<feature type="compositionally biased region" description="Low complexity" evidence="1">
    <location>
        <begin position="167"/>
        <end position="178"/>
    </location>
</feature>
<sequence length="430" mass="46513">MVLRKVRVEFWDGIKVLVLRDATLPRTYDEFVALLCLKIPQIEVAAQSYVLRLDYHEHSDVRGAILLQEDDDLLVMYEAGESLVLNVQLEEVTDRTRHLLVTPEFIAYYQHVILPSLQQPPLAPNADPAPPPPTLLNTPSLGPVSVGPRRHSIPVAQQQVTDTSEPLSRFGSLSRSGSTRAPSNTSSNAGSAHFVPFQALTPTAITPSSSFASGAAHDSAVSDCQSDMTGVSSVDSISVPTLGATHTFQLAWTTPSKQTISHVMGALGTVEWEAQRGWGYKQVRYAETDLTISYAPRESSLKNARMGTRYTFTIIFSSRPLFDTALHKYPRKLASLTPSDFLSAFIAPLATVVLGPGGAVQMDTEWAVLSPPAGRKQGQGAGGNPRGGGEYHCCYAVKETGREAETVTKRVEAWVRAALGEKGCWGPAGV</sequence>
<protein>
    <submittedName>
        <fullName evidence="2">Uncharacterized protein</fullName>
    </submittedName>
</protein>
<accession>A0A139A6K5</accession>
<name>A0A139A6K5_GONPJ</name>
<feature type="compositionally biased region" description="Polar residues" evidence="1">
    <location>
        <begin position="179"/>
        <end position="190"/>
    </location>
</feature>
<keyword evidence="3" id="KW-1185">Reference proteome</keyword>
<evidence type="ECO:0000313" key="3">
    <source>
        <dbReference type="Proteomes" id="UP000070544"/>
    </source>
</evidence>
<feature type="region of interest" description="Disordered" evidence="1">
    <location>
        <begin position="123"/>
        <end position="190"/>
    </location>
</feature>
<reference evidence="2 3" key="1">
    <citation type="journal article" date="2015" name="Genome Biol. Evol.">
        <title>Phylogenomic analyses indicate that early fungi evolved digesting cell walls of algal ancestors of land plants.</title>
        <authorList>
            <person name="Chang Y."/>
            <person name="Wang S."/>
            <person name="Sekimoto S."/>
            <person name="Aerts A.L."/>
            <person name="Choi C."/>
            <person name="Clum A."/>
            <person name="LaButti K.M."/>
            <person name="Lindquist E.A."/>
            <person name="Yee Ngan C."/>
            <person name="Ohm R.A."/>
            <person name="Salamov A.A."/>
            <person name="Grigoriev I.V."/>
            <person name="Spatafora J.W."/>
            <person name="Berbee M.L."/>
        </authorList>
    </citation>
    <scope>NUCLEOTIDE SEQUENCE [LARGE SCALE GENOMIC DNA]</scope>
    <source>
        <strain evidence="2 3">JEL478</strain>
    </source>
</reference>
<organism evidence="2 3">
    <name type="scientific">Gonapodya prolifera (strain JEL478)</name>
    <name type="common">Monoblepharis prolifera</name>
    <dbReference type="NCBI Taxonomy" id="1344416"/>
    <lineage>
        <taxon>Eukaryota</taxon>
        <taxon>Fungi</taxon>
        <taxon>Fungi incertae sedis</taxon>
        <taxon>Chytridiomycota</taxon>
        <taxon>Chytridiomycota incertae sedis</taxon>
        <taxon>Monoblepharidomycetes</taxon>
        <taxon>Monoblepharidales</taxon>
        <taxon>Gonapodyaceae</taxon>
        <taxon>Gonapodya</taxon>
    </lineage>
</organism>
<feature type="compositionally biased region" description="Polar residues" evidence="1">
    <location>
        <begin position="155"/>
        <end position="166"/>
    </location>
</feature>
<evidence type="ECO:0000256" key="1">
    <source>
        <dbReference type="SAM" id="MobiDB-lite"/>
    </source>
</evidence>
<feature type="compositionally biased region" description="Pro residues" evidence="1">
    <location>
        <begin position="123"/>
        <end position="134"/>
    </location>
</feature>
<dbReference type="Proteomes" id="UP000070544">
    <property type="component" value="Unassembled WGS sequence"/>
</dbReference>
<dbReference type="AlphaFoldDB" id="A0A139A6K5"/>
<evidence type="ECO:0000313" key="2">
    <source>
        <dbReference type="EMBL" id="KXS12446.1"/>
    </source>
</evidence>
<proteinExistence type="predicted"/>
<dbReference type="OrthoDB" id="10516698at2759"/>